<dbReference type="Gene3D" id="3.40.50.300">
    <property type="entry name" value="P-loop containing nucleotide triphosphate hydrolases"/>
    <property type="match status" value="1"/>
</dbReference>
<dbReference type="EMBL" id="CZCU02000149">
    <property type="protein sequence ID" value="VXD21650.1"/>
    <property type="molecule type" value="Genomic_DNA"/>
</dbReference>
<dbReference type="InterPro" id="IPR027417">
    <property type="entry name" value="P-loop_NTPase"/>
</dbReference>
<dbReference type="Proteomes" id="UP000184550">
    <property type="component" value="Unassembled WGS sequence"/>
</dbReference>
<keyword evidence="5" id="KW-1185">Reference proteome</keyword>
<dbReference type="Pfam" id="PF00685">
    <property type="entry name" value="Sulfotransfer_1"/>
    <property type="match status" value="1"/>
</dbReference>
<dbReference type="RefSeq" id="WP_083624011.1">
    <property type="nucleotide sequence ID" value="NZ_LR734877.1"/>
</dbReference>
<comment type="caution">
    <text evidence="4">The sequence shown here is derived from an EMBL/GenBank/DDBJ whole genome shotgun (WGS) entry which is preliminary data.</text>
</comment>
<reference evidence="4" key="1">
    <citation type="submission" date="2019-10" db="EMBL/GenBank/DDBJ databases">
        <authorList>
            <consortium name="Genoscope - CEA"/>
            <person name="William W."/>
        </authorList>
    </citation>
    <scope>NUCLEOTIDE SEQUENCE [LARGE SCALE GENOMIC DNA]</scope>
    <source>
        <strain evidence="4">BBR_PRJEB10992</strain>
    </source>
</reference>
<protein>
    <submittedName>
        <fullName evidence="4">Sulfotransferase</fullName>
    </submittedName>
</protein>
<dbReference type="OrthoDB" id="9797480at2"/>
<accession>A0A7Z9BSD4</accession>
<dbReference type="InterPro" id="IPR000863">
    <property type="entry name" value="Sulfotransferase_dom"/>
</dbReference>
<evidence type="ECO:0000313" key="5">
    <source>
        <dbReference type="Proteomes" id="UP000184550"/>
    </source>
</evidence>
<dbReference type="PANTHER" id="PTHR10605:SF56">
    <property type="entry name" value="BIFUNCTIONAL HEPARAN SULFATE N-DEACETYLASE_N-SULFOTRANSFERASE"/>
    <property type="match status" value="1"/>
</dbReference>
<dbReference type="InterPro" id="IPR037359">
    <property type="entry name" value="NST/OST"/>
</dbReference>
<evidence type="ECO:0000256" key="2">
    <source>
        <dbReference type="ARBA" id="ARBA00023180"/>
    </source>
</evidence>
<proteinExistence type="predicted"/>
<dbReference type="AlphaFoldDB" id="A0A7Z9BSD4"/>
<organism evidence="4 5">
    <name type="scientific">Planktothrix serta PCC 8927</name>
    <dbReference type="NCBI Taxonomy" id="671068"/>
    <lineage>
        <taxon>Bacteria</taxon>
        <taxon>Bacillati</taxon>
        <taxon>Cyanobacteriota</taxon>
        <taxon>Cyanophyceae</taxon>
        <taxon>Oscillatoriophycideae</taxon>
        <taxon>Oscillatoriales</taxon>
        <taxon>Microcoleaceae</taxon>
        <taxon>Planktothrix</taxon>
    </lineage>
</organism>
<evidence type="ECO:0000256" key="1">
    <source>
        <dbReference type="ARBA" id="ARBA00022679"/>
    </source>
</evidence>
<gene>
    <name evidence="4" type="ORF">PL8927_720127</name>
</gene>
<evidence type="ECO:0000259" key="3">
    <source>
        <dbReference type="Pfam" id="PF00685"/>
    </source>
</evidence>
<dbReference type="PANTHER" id="PTHR10605">
    <property type="entry name" value="HEPARAN SULFATE SULFOTRANSFERASE"/>
    <property type="match status" value="1"/>
</dbReference>
<evidence type="ECO:0000313" key="4">
    <source>
        <dbReference type="EMBL" id="VXD21650.1"/>
    </source>
</evidence>
<keyword evidence="1" id="KW-0808">Transferase</keyword>
<keyword evidence="2" id="KW-0325">Glycoprotein</keyword>
<dbReference type="GO" id="GO:0008146">
    <property type="term" value="F:sulfotransferase activity"/>
    <property type="evidence" value="ECO:0007669"/>
    <property type="project" value="InterPro"/>
</dbReference>
<feature type="domain" description="Sulfotransferase" evidence="3">
    <location>
        <begin position="4"/>
        <end position="207"/>
    </location>
</feature>
<dbReference type="SUPFAM" id="SSF52540">
    <property type="entry name" value="P-loop containing nucleoside triphosphate hydrolases"/>
    <property type="match status" value="1"/>
</dbReference>
<name>A0A7Z9BSD4_9CYAN</name>
<sequence length="294" mass="35178">MIKPQFMIIGAAKSGTTTLYQYLCRHPQVFMSTPKEPDFFSVDAHYAQGMDWYESLFHQAKPDQICGEASTTYSRLQQYPHTVERLVKVLPDVKLIYIMRHPVDRAYSFYVHRFKGSRYKPELAVEKTFEETLVKQSEFIDSSFYFYQIEQYLKFYPRESFLFLPMEDLIQHPHETICQILTFIGADPTINLIEESTLVANKAEDDPEWFVRKQMTSSFKQIPGIEQLKSLLPQPLKDKAYQWVRHFKYKQWKSQQYMPPPMRPETRQMLLEKFREPNQKLAEFLNWDLSHWNR</sequence>